<dbReference type="OrthoDB" id="625425at2759"/>
<dbReference type="OMA" id="WGLMEME"/>
<dbReference type="STRING" id="4565.A0A3B6AQH3"/>
<dbReference type="AlphaFoldDB" id="A0A3B6AQH3"/>
<dbReference type="InterPro" id="IPR007658">
    <property type="entry name" value="DUF594"/>
</dbReference>
<dbReference type="Gramene" id="TraesNOR2A03G00592170.1">
    <property type="protein sequence ID" value="TraesNOR2A03G00592170.1.CDS1"/>
    <property type="gene ID" value="TraesNOR2A03G00592170"/>
</dbReference>
<accession>A0A3B6AQH3</accession>
<dbReference type="Gramene" id="TraesLDM2A03G00586810.1">
    <property type="protein sequence ID" value="TraesLDM2A03G00586810.1.CDS1"/>
    <property type="gene ID" value="TraesLDM2A03G00586810"/>
</dbReference>
<organism evidence="2">
    <name type="scientific">Triticum aestivum</name>
    <name type="common">Wheat</name>
    <dbReference type="NCBI Taxonomy" id="4565"/>
    <lineage>
        <taxon>Eukaryota</taxon>
        <taxon>Viridiplantae</taxon>
        <taxon>Streptophyta</taxon>
        <taxon>Embryophyta</taxon>
        <taxon>Tracheophyta</taxon>
        <taxon>Spermatophyta</taxon>
        <taxon>Magnoliopsida</taxon>
        <taxon>Liliopsida</taxon>
        <taxon>Poales</taxon>
        <taxon>Poaceae</taxon>
        <taxon>BOP clade</taxon>
        <taxon>Pooideae</taxon>
        <taxon>Triticodae</taxon>
        <taxon>Triticeae</taxon>
        <taxon>Triticinae</taxon>
        <taxon>Triticum</taxon>
    </lineage>
</organism>
<dbReference type="Gramene" id="TraesCAD_scaffold_010731_01G000400.1">
    <property type="protein sequence ID" value="TraesCAD_scaffold_010731_01G000400.1"/>
    <property type="gene ID" value="TraesCAD_scaffold_010731_01G000400"/>
</dbReference>
<dbReference type="Gramene" id="TraesARI2A03G00591080.1">
    <property type="protein sequence ID" value="TraesARI2A03G00591080.1.CDS1"/>
    <property type="gene ID" value="TraesARI2A03G00591080"/>
</dbReference>
<dbReference type="PANTHER" id="PTHR31325">
    <property type="entry name" value="OS01G0798800 PROTEIN-RELATED"/>
    <property type="match status" value="1"/>
</dbReference>
<dbReference type="Gramene" id="TraesLAC2A03G00588260.1">
    <property type="protein sequence ID" value="TraesLAC2A03G00588260.1.CDS1"/>
    <property type="gene ID" value="TraesLAC2A03G00588260"/>
</dbReference>
<reference evidence="2" key="1">
    <citation type="submission" date="2018-08" db="EMBL/GenBank/DDBJ databases">
        <authorList>
            <person name="Rossello M."/>
        </authorList>
    </citation>
    <scope>NUCLEOTIDE SEQUENCE [LARGE SCALE GENOMIC DNA]</scope>
    <source>
        <strain evidence="2">cv. Chinese Spring</strain>
    </source>
</reference>
<evidence type="ECO:0000259" key="1">
    <source>
        <dbReference type="Pfam" id="PF13968"/>
    </source>
</evidence>
<evidence type="ECO:0000313" key="3">
    <source>
        <dbReference type="Proteomes" id="UP000019116"/>
    </source>
</evidence>
<dbReference type="Gramene" id="TraesROB_scaffold_022973_01G000200.1">
    <property type="protein sequence ID" value="TraesROB_scaffold_022973_01G000200.1"/>
    <property type="gene ID" value="TraesROB_scaffold_022973_01G000200"/>
</dbReference>
<feature type="domain" description="DUF4220" evidence="1">
    <location>
        <begin position="1"/>
        <end position="243"/>
    </location>
</feature>
<keyword evidence="3" id="KW-1185">Reference proteome</keyword>
<dbReference type="Gramene" id="TraesWEE_scaffold_018610_01G000300.1">
    <property type="protein sequence ID" value="TraesWEE_scaffold_018610_01G000300.1"/>
    <property type="gene ID" value="TraesWEE_scaffold_018610_01G000300"/>
</dbReference>
<proteinExistence type="predicted"/>
<dbReference type="InterPro" id="IPR025315">
    <property type="entry name" value="DUF4220"/>
</dbReference>
<dbReference type="Gramene" id="TraesCS2A03G0039400.1">
    <property type="protein sequence ID" value="TraesCS2A03G0039400.1.CDS1"/>
    <property type="gene ID" value="TraesCS2A03G0039400"/>
</dbReference>
<dbReference type="Proteomes" id="UP000019116">
    <property type="component" value="Chromosome 2A"/>
</dbReference>
<name>A0A3B6AQH3_WHEAT</name>
<dbReference type="EnsemblPlants" id="TraesCS2A02G021100.1">
    <property type="protein sequence ID" value="TraesCS2A02G021100.1.cds1"/>
    <property type="gene ID" value="TraesCS2A02G021100"/>
</dbReference>
<dbReference type="Pfam" id="PF13968">
    <property type="entry name" value="DUF4220"/>
    <property type="match status" value="1"/>
</dbReference>
<dbReference type="Gramene" id="TraesCLE_scaffold_029227_01G000200.1">
    <property type="protein sequence ID" value="TraesCLE_scaffold_029227_01G000200.1"/>
    <property type="gene ID" value="TraesCLE_scaffold_029227_01G000200"/>
</dbReference>
<dbReference type="Pfam" id="PF04578">
    <property type="entry name" value="DUF594"/>
    <property type="match status" value="1"/>
</dbReference>
<dbReference type="Gramene" id="TraesCS2A02G021100.1">
    <property type="protein sequence ID" value="TraesCS2A02G021100.1.cds1"/>
    <property type="gene ID" value="TraesCS2A02G021100"/>
</dbReference>
<sequence length="532" mass="61100">MFTVGAVKYGERTWALKCSNLDSIRSSLKKERPTRHNHFHPQDQAGDHKDEEFVLRRAHSLFHICKRAIVDSSVDGDSEYRDTTEMLGKIDMIWGLMEMELSLMYDILYTKAAVIHTWFGYCLRVISPLAIVAPLLLFQFSSKVGHSRVDIAITYVLLCSALFMETTSLLNAVGSTWAFAFLCTTSWSWLRYEALCTARWDRLRRAVASLHRLIKATTGGGSSYRSERWTGTRTLGQYNMLHFCTRRDNNLASPLLGRLAKMVGLGEWWNRKHYSGSIEISELVKEHTIKHMARLYKKGRWNALGVLRKKWGQEALEQNKSFPELEEFLGVEFQEGVIIWHIATDVFLIKSERARVEGASGRVEAIKLMSNYMVFLLVERPYMLPGLAQNRLYQRTCENLVEMRAAPNHRKWDIWEVLRSLFSLRDDPDSNSKAVDIEKLAKILYDKNPSFSIDAPRLSYVTRLARRLVEKEADGTTDSLQLVLEVWTDILVYAGNKCSRESHAKKLNSGGEFTTILWLMAEHLFQASLEGP</sequence>
<reference evidence="2" key="2">
    <citation type="submission" date="2018-10" db="UniProtKB">
        <authorList>
            <consortium name="EnsemblPlants"/>
        </authorList>
    </citation>
    <scope>IDENTIFICATION</scope>
</reference>
<protein>
    <recommendedName>
        <fullName evidence="1">DUF4220 domain-containing protein</fullName>
    </recommendedName>
</protein>
<evidence type="ECO:0000313" key="2">
    <source>
        <dbReference type="EnsemblPlants" id="TraesCS2A02G021100.1.cds1"/>
    </source>
</evidence>